<comment type="caution">
    <text evidence="5">The sequence shown here is derived from an EMBL/GenBank/DDBJ whole genome shotgun (WGS) entry which is preliminary data.</text>
</comment>
<dbReference type="PANTHER" id="PTHR30146:SF120">
    <property type="entry name" value="ALANINE RACEMASE"/>
    <property type="match status" value="1"/>
</dbReference>
<dbReference type="AlphaFoldDB" id="A0A8T0C3T0"/>
<dbReference type="EMBL" id="AHCD03000044">
    <property type="protein sequence ID" value="KAF7781861.1"/>
    <property type="molecule type" value="Genomic_DNA"/>
</dbReference>
<dbReference type="Pfam" id="PF13377">
    <property type="entry name" value="Peripla_BP_3"/>
    <property type="match status" value="1"/>
</dbReference>
<dbReference type="GO" id="GO:0000976">
    <property type="term" value="F:transcription cis-regulatory region binding"/>
    <property type="evidence" value="ECO:0007669"/>
    <property type="project" value="TreeGrafter"/>
</dbReference>
<keyword evidence="3" id="KW-0804">Transcription</keyword>
<dbReference type="Proteomes" id="UP000016480">
    <property type="component" value="Unassembled WGS sequence"/>
</dbReference>
<dbReference type="CDD" id="cd01392">
    <property type="entry name" value="HTH_LacI"/>
    <property type="match status" value="1"/>
</dbReference>
<dbReference type="PROSITE" id="PS00356">
    <property type="entry name" value="HTH_LACI_1"/>
    <property type="match status" value="1"/>
</dbReference>
<dbReference type="SUPFAM" id="SSF47413">
    <property type="entry name" value="lambda repressor-like DNA-binding domains"/>
    <property type="match status" value="1"/>
</dbReference>
<evidence type="ECO:0000313" key="6">
    <source>
        <dbReference type="Proteomes" id="UP000016480"/>
    </source>
</evidence>
<name>A0A8T0C3T0_9GAMM</name>
<dbReference type="SUPFAM" id="SSF53822">
    <property type="entry name" value="Periplasmic binding protein-like I"/>
    <property type="match status" value="1"/>
</dbReference>
<feature type="domain" description="HTH lacI-type" evidence="4">
    <location>
        <begin position="30"/>
        <end position="84"/>
    </location>
</feature>
<gene>
    <name evidence="5" type="ORF">PRUB_b1210</name>
</gene>
<dbReference type="InterPro" id="IPR010982">
    <property type="entry name" value="Lambda_DNA-bd_dom_sf"/>
</dbReference>
<dbReference type="InterPro" id="IPR028082">
    <property type="entry name" value="Peripla_BP_I"/>
</dbReference>
<reference evidence="5 6" key="1">
    <citation type="journal article" date="2012" name="J. Bacteriol.">
        <title>Genome sequence of the cycloprodigiosin-producing bacterial strain Pseudoalteromonas rubra ATCC 29570(T).</title>
        <authorList>
            <person name="Xie B.B."/>
            <person name="Shu Y.L."/>
            <person name="Qin Q.L."/>
            <person name="Rong J.C."/>
            <person name="Zhang X.Y."/>
            <person name="Chen X.L."/>
            <person name="Zhou B.C."/>
            <person name="Zhang Y.Z."/>
        </authorList>
    </citation>
    <scope>NUCLEOTIDE SEQUENCE [LARGE SCALE GENOMIC DNA]</scope>
    <source>
        <strain evidence="5 6">DSM 6842</strain>
    </source>
</reference>
<dbReference type="PROSITE" id="PS50932">
    <property type="entry name" value="HTH_LACI_2"/>
    <property type="match status" value="1"/>
</dbReference>
<accession>A0A8T0C3T0</accession>
<dbReference type="PANTHER" id="PTHR30146">
    <property type="entry name" value="LACI-RELATED TRANSCRIPTIONAL REPRESSOR"/>
    <property type="match status" value="1"/>
</dbReference>
<protein>
    <recommendedName>
        <fullName evidence="4">HTH lacI-type domain-containing protein</fullName>
    </recommendedName>
</protein>
<dbReference type="SMART" id="SM00354">
    <property type="entry name" value="HTH_LACI"/>
    <property type="match status" value="1"/>
</dbReference>
<sequence length="358" mass="39217">MGIDIAFKINIFNSLQWFFGGALYMQSKKMKLADLAKLAGVSTSTASRALNNNPLIKEETRKKLQALAKKHNFSLNAAASRLRLQKTNVIAVLINFDAETEQSIDDPFLLKVVSDINLAVNRQGYELLLSNSYMAGDDWHGYFIDGRRADGVIVVGQGKQQARIERAASAGTPLVVWGDPKTDGDYPIVGSDNYLAGCMATRHLLEQGARRLLFMGDPAHAELAERYRGFCEQVSKEPQASASLLKIDITSQAAYEVINQTLLKEGLSFDGIFACSDMVALGAMKALKERYVSIPNDVRMVGFDDIAMADISSPSLTSIQQNTRLAGQVLVDKLLAQLKGDKPDSTHLDVELVVRQSS</sequence>
<proteinExistence type="predicted"/>
<evidence type="ECO:0000256" key="1">
    <source>
        <dbReference type="ARBA" id="ARBA00023015"/>
    </source>
</evidence>
<dbReference type="InterPro" id="IPR000843">
    <property type="entry name" value="HTH_LacI"/>
</dbReference>
<dbReference type="Gene3D" id="1.10.260.40">
    <property type="entry name" value="lambda repressor-like DNA-binding domains"/>
    <property type="match status" value="1"/>
</dbReference>
<evidence type="ECO:0000256" key="3">
    <source>
        <dbReference type="ARBA" id="ARBA00023163"/>
    </source>
</evidence>
<evidence type="ECO:0000313" key="5">
    <source>
        <dbReference type="EMBL" id="KAF7781861.1"/>
    </source>
</evidence>
<dbReference type="GO" id="GO:0003700">
    <property type="term" value="F:DNA-binding transcription factor activity"/>
    <property type="evidence" value="ECO:0007669"/>
    <property type="project" value="TreeGrafter"/>
</dbReference>
<dbReference type="Pfam" id="PF00356">
    <property type="entry name" value="LacI"/>
    <property type="match status" value="1"/>
</dbReference>
<keyword evidence="2" id="KW-0238">DNA-binding</keyword>
<evidence type="ECO:0000256" key="2">
    <source>
        <dbReference type="ARBA" id="ARBA00023125"/>
    </source>
</evidence>
<dbReference type="Gene3D" id="3.40.50.2300">
    <property type="match status" value="2"/>
</dbReference>
<evidence type="ECO:0000259" key="4">
    <source>
        <dbReference type="PROSITE" id="PS50932"/>
    </source>
</evidence>
<dbReference type="InterPro" id="IPR046335">
    <property type="entry name" value="LacI/GalR-like_sensor"/>
</dbReference>
<organism evidence="5 6">
    <name type="scientific">Pseudoalteromonas rubra</name>
    <dbReference type="NCBI Taxonomy" id="43658"/>
    <lineage>
        <taxon>Bacteria</taxon>
        <taxon>Pseudomonadati</taxon>
        <taxon>Pseudomonadota</taxon>
        <taxon>Gammaproteobacteria</taxon>
        <taxon>Alteromonadales</taxon>
        <taxon>Pseudoalteromonadaceae</taxon>
        <taxon>Pseudoalteromonas</taxon>
    </lineage>
</organism>
<keyword evidence="1" id="KW-0805">Transcription regulation</keyword>